<dbReference type="InterPro" id="IPR056599">
    <property type="entry name" value="AAA_lid_fung"/>
</dbReference>
<feature type="region of interest" description="Disordered" evidence="1">
    <location>
        <begin position="149"/>
        <end position="189"/>
    </location>
</feature>
<feature type="domain" description="AAA+ ATPase lid" evidence="2">
    <location>
        <begin position="95"/>
        <end position="149"/>
    </location>
</feature>
<gene>
    <name evidence="3" type="ORF">SUNI508_08139</name>
</gene>
<dbReference type="Pfam" id="PF23232">
    <property type="entry name" value="AAA_lid_13"/>
    <property type="match status" value="1"/>
</dbReference>
<evidence type="ECO:0000259" key="2">
    <source>
        <dbReference type="Pfam" id="PF23232"/>
    </source>
</evidence>
<feature type="region of interest" description="Disordered" evidence="1">
    <location>
        <begin position="206"/>
        <end position="285"/>
    </location>
</feature>
<reference evidence="3 4" key="1">
    <citation type="journal article" date="2024" name="J. Plant Pathol.">
        <title>Sequence and assembly of the genome of Seiridium unicorne, isolate CBS 538.82, causal agent of cypress canker disease.</title>
        <authorList>
            <person name="Scali E."/>
            <person name="Rocca G.D."/>
            <person name="Danti R."/>
            <person name="Garbelotto M."/>
            <person name="Barberini S."/>
            <person name="Baroncelli R."/>
            <person name="Emiliani G."/>
        </authorList>
    </citation>
    <scope>NUCLEOTIDE SEQUENCE [LARGE SCALE GENOMIC DNA]</scope>
    <source>
        <strain evidence="3 4">BM-138-508</strain>
    </source>
</reference>
<comment type="caution">
    <text evidence="3">The sequence shown here is derived from an EMBL/GenBank/DDBJ whole genome shotgun (WGS) entry which is preliminary data.</text>
</comment>
<feature type="compositionally biased region" description="Polar residues" evidence="1">
    <location>
        <begin position="180"/>
        <end position="189"/>
    </location>
</feature>
<dbReference type="EMBL" id="JARVKF010000385">
    <property type="protein sequence ID" value="KAK9418412.1"/>
    <property type="molecule type" value="Genomic_DNA"/>
</dbReference>
<protein>
    <submittedName>
        <fullName evidence="3">ATPase AAA-type core domain-containing protein</fullName>
    </submittedName>
</protein>
<evidence type="ECO:0000313" key="3">
    <source>
        <dbReference type="EMBL" id="KAK9418412.1"/>
    </source>
</evidence>
<organism evidence="3 4">
    <name type="scientific">Seiridium unicorne</name>
    <dbReference type="NCBI Taxonomy" id="138068"/>
    <lineage>
        <taxon>Eukaryota</taxon>
        <taxon>Fungi</taxon>
        <taxon>Dikarya</taxon>
        <taxon>Ascomycota</taxon>
        <taxon>Pezizomycotina</taxon>
        <taxon>Sordariomycetes</taxon>
        <taxon>Xylariomycetidae</taxon>
        <taxon>Amphisphaeriales</taxon>
        <taxon>Sporocadaceae</taxon>
        <taxon>Seiridium</taxon>
    </lineage>
</organism>
<accession>A0ABR2UUW1</accession>
<name>A0ABR2UUW1_9PEZI</name>
<dbReference type="PANTHER" id="PTHR46411">
    <property type="entry name" value="FAMILY ATPASE, PUTATIVE-RELATED"/>
    <property type="match status" value="1"/>
</dbReference>
<sequence>MNRFLIGNLGTSPKEVEDKLQEAFHLAKLWNCVLLLDEVDVFLAQRSEDDIQRNALVSAKLTKSGLIDLNHKEILDYAESFFESQQKPGSTIGPVWNGRQIRNAFQGAVALAGYKKQGAHKIVLTCEHFKKVLNISSQFNNYLQSIQNRTDSDKTSTWGHRHDRWPRSEPIADHGCQQPGGMSNVSSNEDGMLAFGLNASNAVHGGFQQGQGQFNRRHGFTQSQQPQLGQQQQFYQQQQQPTSPSPQVQPQFSQSQPQTQQLNYRGQEQDLDVPSHGQPPRSNPLFLFSYLV</sequence>
<evidence type="ECO:0000256" key="1">
    <source>
        <dbReference type="SAM" id="MobiDB-lite"/>
    </source>
</evidence>
<feature type="compositionally biased region" description="Low complexity" evidence="1">
    <location>
        <begin position="210"/>
        <end position="261"/>
    </location>
</feature>
<evidence type="ECO:0000313" key="4">
    <source>
        <dbReference type="Proteomes" id="UP001408356"/>
    </source>
</evidence>
<dbReference type="Proteomes" id="UP001408356">
    <property type="component" value="Unassembled WGS sequence"/>
</dbReference>
<dbReference type="PANTHER" id="PTHR46411:SF2">
    <property type="entry name" value="AAA+ ATPASE DOMAIN-CONTAINING PROTEIN"/>
    <property type="match status" value="1"/>
</dbReference>
<keyword evidence="4" id="KW-1185">Reference proteome</keyword>
<proteinExistence type="predicted"/>